<dbReference type="EMBL" id="PUIB01000019">
    <property type="protein sequence ID" value="PQO31752.1"/>
    <property type="molecule type" value="Genomic_DNA"/>
</dbReference>
<evidence type="ECO:0000313" key="2">
    <source>
        <dbReference type="EMBL" id="PQO31752.1"/>
    </source>
</evidence>
<dbReference type="OrthoDB" id="288790at2"/>
<dbReference type="Pfam" id="PF07596">
    <property type="entry name" value="SBP_bac_10"/>
    <property type="match status" value="1"/>
</dbReference>
<dbReference type="InterPro" id="IPR011453">
    <property type="entry name" value="DUF1559"/>
</dbReference>
<sequence>MKAIIGILVILLGLALLVVFMPNLEMPRTEARRMESLRQLKQISLALAAYEADYGTLPPAVVTDVEGNPLYSWRVLLLPYLEQQNLYEQFDLSKAWDAPENLPLASILPVNYTCWHLDSEENGETAFVALVSAKDPHTAMLPLAGQSLAKITAADGLAGTALVVEDRSRPVIWSQPQDVSPEDFLDRLPQAEKFPAWIALVTCDANAFEIENPQRDEVLPLMYANDGKVP</sequence>
<dbReference type="PANTHER" id="PTHR30093">
    <property type="entry name" value="GENERAL SECRETION PATHWAY PROTEIN G"/>
    <property type="match status" value="1"/>
</dbReference>
<dbReference type="SUPFAM" id="SSF54523">
    <property type="entry name" value="Pili subunits"/>
    <property type="match status" value="1"/>
</dbReference>
<dbReference type="RefSeq" id="WP_105356932.1">
    <property type="nucleotide sequence ID" value="NZ_PUIB01000019.1"/>
</dbReference>
<dbReference type="InterPro" id="IPR045584">
    <property type="entry name" value="Pilin-like"/>
</dbReference>
<dbReference type="Proteomes" id="UP000239388">
    <property type="component" value="Unassembled WGS sequence"/>
</dbReference>
<gene>
    <name evidence="2" type="ORF">C5Y98_20280</name>
</gene>
<evidence type="ECO:0000313" key="3">
    <source>
        <dbReference type="Proteomes" id="UP000239388"/>
    </source>
</evidence>
<reference evidence="2 3" key="1">
    <citation type="submission" date="2018-02" db="EMBL/GenBank/DDBJ databases">
        <title>Comparative genomes isolates from brazilian mangrove.</title>
        <authorList>
            <person name="Araujo J.E."/>
            <person name="Taketani R.G."/>
            <person name="Silva M.C.P."/>
            <person name="Loureco M.V."/>
            <person name="Andreote F.D."/>
        </authorList>
    </citation>
    <scope>NUCLEOTIDE SEQUENCE [LARGE SCALE GENOMIC DNA]</scope>
    <source>
        <strain evidence="2 3">NAP PRIS-MGV</strain>
    </source>
</reference>
<comment type="caution">
    <text evidence="2">The sequence shown here is derived from an EMBL/GenBank/DDBJ whole genome shotgun (WGS) entry which is preliminary data.</text>
</comment>
<dbReference type="PANTHER" id="PTHR30093:SF2">
    <property type="entry name" value="TYPE II SECRETION SYSTEM PROTEIN H"/>
    <property type="match status" value="1"/>
</dbReference>
<name>A0A2S8FHX0_9BACT</name>
<accession>A0A2S8FHX0</accession>
<dbReference type="AlphaFoldDB" id="A0A2S8FHX0"/>
<evidence type="ECO:0000259" key="1">
    <source>
        <dbReference type="Pfam" id="PF07596"/>
    </source>
</evidence>
<organism evidence="2 3">
    <name type="scientific">Blastopirellula marina</name>
    <dbReference type="NCBI Taxonomy" id="124"/>
    <lineage>
        <taxon>Bacteria</taxon>
        <taxon>Pseudomonadati</taxon>
        <taxon>Planctomycetota</taxon>
        <taxon>Planctomycetia</taxon>
        <taxon>Pirellulales</taxon>
        <taxon>Pirellulaceae</taxon>
        <taxon>Blastopirellula</taxon>
    </lineage>
</organism>
<protein>
    <recommendedName>
        <fullName evidence="1">DUF1559 domain-containing protein</fullName>
    </recommendedName>
</protein>
<proteinExistence type="predicted"/>
<feature type="domain" description="DUF1559" evidence="1">
    <location>
        <begin position="28"/>
        <end position="103"/>
    </location>
</feature>